<name>A0A517PPN8_9PLAN</name>
<organism evidence="1 2">
    <name type="scientific">Gimesia chilikensis</name>
    <dbReference type="NCBI Taxonomy" id="2605989"/>
    <lineage>
        <taxon>Bacteria</taxon>
        <taxon>Pseudomonadati</taxon>
        <taxon>Planctomycetota</taxon>
        <taxon>Planctomycetia</taxon>
        <taxon>Planctomycetales</taxon>
        <taxon>Planctomycetaceae</taxon>
        <taxon>Gimesia</taxon>
    </lineage>
</organism>
<dbReference type="RefSeq" id="WP_145185539.1">
    <property type="nucleotide sequence ID" value="NZ_CP036266.1"/>
</dbReference>
<dbReference type="Proteomes" id="UP000320421">
    <property type="component" value="Chromosome"/>
</dbReference>
<gene>
    <name evidence="1" type="ORF">HG66A1_31430</name>
</gene>
<dbReference type="EMBL" id="CP036266">
    <property type="protein sequence ID" value="QDT21344.1"/>
    <property type="molecule type" value="Genomic_DNA"/>
</dbReference>
<dbReference type="OrthoDB" id="9999627at2"/>
<evidence type="ECO:0000313" key="1">
    <source>
        <dbReference type="EMBL" id="QDT21344.1"/>
    </source>
</evidence>
<keyword evidence="2" id="KW-1185">Reference proteome</keyword>
<dbReference type="AlphaFoldDB" id="A0A517PPN8"/>
<accession>A0A517PPN8</accession>
<proteinExistence type="predicted"/>
<protein>
    <submittedName>
        <fullName evidence="1">Uncharacterized protein</fullName>
    </submittedName>
</protein>
<sequence length="130" mass="15316">MNASYDDIELVYRNWPQVREESERRWIAVWNIELAGHPEINKEIETELSAILTRIVRAVTQLPEEEFTVLLDWNAPHLQLQTTTTSHLIGSENMSAIIEMFQQVDQRWGPIKAIQSQPRELWPPWKGPKW</sequence>
<reference evidence="1 2" key="1">
    <citation type="submission" date="2019-02" db="EMBL/GenBank/DDBJ databases">
        <title>Deep-cultivation of Planctomycetes and their phenomic and genomic characterization uncovers novel biology.</title>
        <authorList>
            <person name="Wiegand S."/>
            <person name="Jogler M."/>
            <person name="Boedeker C."/>
            <person name="Pinto D."/>
            <person name="Vollmers J."/>
            <person name="Rivas-Marin E."/>
            <person name="Kohn T."/>
            <person name="Peeters S.H."/>
            <person name="Heuer A."/>
            <person name="Rast P."/>
            <person name="Oberbeckmann S."/>
            <person name="Bunk B."/>
            <person name="Jeske O."/>
            <person name="Meyerdierks A."/>
            <person name="Storesund J.E."/>
            <person name="Kallscheuer N."/>
            <person name="Luecker S."/>
            <person name="Lage O.M."/>
            <person name="Pohl T."/>
            <person name="Merkel B.J."/>
            <person name="Hornburger P."/>
            <person name="Mueller R.-W."/>
            <person name="Bruemmer F."/>
            <person name="Labrenz M."/>
            <person name="Spormann A.M."/>
            <person name="Op den Camp H."/>
            <person name="Overmann J."/>
            <person name="Amann R."/>
            <person name="Jetten M.S.M."/>
            <person name="Mascher T."/>
            <person name="Medema M.H."/>
            <person name="Devos D.P."/>
            <person name="Kaster A.-K."/>
            <person name="Ovreas L."/>
            <person name="Rohde M."/>
            <person name="Galperin M.Y."/>
            <person name="Jogler C."/>
        </authorList>
    </citation>
    <scope>NUCLEOTIDE SEQUENCE [LARGE SCALE GENOMIC DNA]</scope>
    <source>
        <strain evidence="1 2">HG66A1</strain>
    </source>
</reference>
<evidence type="ECO:0000313" key="2">
    <source>
        <dbReference type="Proteomes" id="UP000320421"/>
    </source>
</evidence>